<dbReference type="EC" id="1.1.1.262" evidence="6"/>
<evidence type="ECO:0000256" key="1">
    <source>
        <dbReference type="ARBA" id="ARBA00001968"/>
    </source>
</evidence>
<evidence type="ECO:0000313" key="7">
    <source>
        <dbReference type="Proteomes" id="UP000036503"/>
    </source>
</evidence>
<evidence type="ECO:0000256" key="5">
    <source>
        <dbReference type="ARBA" id="ARBA00023027"/>
    </source>
</evidence>
<dbReference type="EMBL" id="LEKT01000004">
    <property type="protein sequence ID" value="KMO87579.1"/>
    <property type="molecule type" value="Genomic_DNA"/>
</dbReference>
<dbReference type="SUPFAM" id="SSF53659">
    <property type="entry name" value="Isocitrate/Isopropylmalate dehydrogenase-like"/>
    <property type="match status" value="1"/>
</dbReference>
<keyword evidence="5" id="KW-0520">NAD</keyword>
<evidence type="ECO:0000256" key="3">
    <source>
        <dbReference type="ARBA" id="ARBA00022723"/>
    </source>
</evidence>
<dbReference type="GO" id="GO:0050570">
    <property type="term" value="F:4-hydroxythreonine-4-phosphate dehydrogenase activity"/>
    <property type="evidence" value="ECO:0007669"/>
    <property type="project" value="UniProtKB-EC"/>
</dbReference>
<keyword evidence="3" id="KW-0479">Metal-binding</keyword>
<dbReference type="PANTHER" id="PTHR30004:SF6">
    <property type="entry name" value="D-THREONATE 4-PHOSPHATE DEHYDROGENASE"/>
    <property type="match status" value="1"/>
</dbReference>
<dbReference type="Gene3D" id="3.40.718.10">
    <property type="entry name" value="Isopropylmalate Dehydrogenase"/>
    <property type="match status" value="1"/>
</dbReference>
<dbReference type="STRING" id="39029.BSR42_03235"/>
<evidence type="ECO:0000256" key="2">
    <source>
        <dbReference type="ARBA" id="ARBA00009464"/>
    </source>
</evidence>
<gene>
    <name evidence="6" type="primary">pdxA</name>
    <name evidence="6" type="ORF">AB840_02260</name>
</gene>
<dbReference type="Pfam" id="PF04166">
    <property type="entry name" value="PdxA"/>
    <property type="match status" value="1"/>
</dbReference>
<name>A0A0J6WY74_9FIRM</name>
<reference evidence="6 7" key="1">
    <citation type="submission" date="2015-06" db="EMBL/GenBank/DDBJ databases">
        <title>Draft genome sequence of beer spoilage bacterium Megasphaera cerevisiae type strain 20462.</title>
        <authorList>
            <person name="Kutumbaka K."/>
            <person name="Pasmowitz J."/>
            <person name="Mategko J."/>
            <person name="Reyes D."/>
            <person name="Friedrich A."/>
            <person name="Han S."/>
            <person name="Martens-Habbena W."/>
            <person name="Neal-McKinney J."/>
            <person name="Janagama H.K."/>
            <person name="Nadala C."/>
            <person name="Samadpour M."/>
        </authorList>
    </citation>
    <scope>NUCLEOTIDE SEQUENCE [LARGE SCALE GENOMIC DNA]</scope>
    <source>
        <strain evidence="6 7">DSM 20462</strain>
    </source>
</reference>
<dbReference type="GO" id="GO:0051287">
    <property type="term" value="F:NAD binding"/>
    <property type="evidence" value="ECO:0007669"/>
    <property type="project" value="InterPro"/>
</dbReference>
<dbReference type="InterPro" id="IPR005255">
    <property type="entry name" value="PdxA_fam"/>
</dbReference>
<comment type="caution">
    <text evidence="6">The sequence shown here is derived from an EMBL/GenBank/DDBJ whole genome shotgun (WGS) entry which is preliminary data.</text>
</comment>
<dbReference type="PATRIC" id="fig|1122219.3.peg.1693"/>
<keyword evidence="7" id="KW-1185">Reference proteome</keyword>
<dbReference type="GO" id="GO:0046872">
    <property type="term" value="F:metal ion binding"/>
    <property type="evidence" value="ECO:0007669"/>
    <property type="project" value="UniProtKB-KW"/>
</dbReference>
<evidence type="ECO:0000256" key="4">
    <source>
        <dbReference type="ARBA" id="ARBA00023002"/>
    </source>
</evidence>
<organism evidence="6 7">
    <name type="scientific">Megasphaera cerevisiae DSM 20462</name>
    <dbReference type="NCBI Taxonomy" id="1122219"/>
    <lineage>
        <taxon>Bacteria</taxon>
        <taxon>Bacillati</taxon>
        <taxon>Bacillota</taxon>
        <taxon>Negativicutes</taxon>
        <taxon>Veillonellales</taxon>
        <taxon>Veillonellaceae</taxon>
        <taxon>Megasphaera</taxon>
    </lineage>
</organism>
<sequence length="327" mass="35761">MEERFVGITMGDPAGIGPEISLKAIDKKNEYKQSVLIYGSYGVLKYYHDLLSLQTPLVRIDRVQEFQKGKINVISVVDLEIGKDIILGQVSSVAGDAAYQYIARAIADAMKGDISVVTTAPLNKEALHEGGHHFDGHTEIFATLTHTQTYTMMLWSDRMSVVHVSTHCALREACNRATKKRVLECIHLADDVMRRLEKKIPKIAVAGLNPHSGEAGLFGQEEIEEIAPAVEQAIAEGLQVTGPVPPDTVFLKAYKGVYDIVVAMYHDQGHIPMKMIAFDSGVNVTLGLPIIRTSVDHGTAFDIAGKGIANEESMLYAVDLGKRFAES</sequence>
<dbReference type="AlphaFoldDB" id="A0A0J6WY74"/>
<dbReference type="Proteomes" id="UP000036503">
    <property type="component" value="Unassembled WGS sequence"/>
</dbReference>
<protein>
    <submittedName>
        <fullName evidence="6">4-hydroxythreonine-4-phosphate dehydrogenase</fullName>
        <ecNumber evidence="6">1.1.1.262</ecNumber>
    </submittedName>
</protein>
<dbReference type="NCBIfam" id="TIGR00557">
    <property type="entry name" value="pdxA"/>
    <property type="match status" value="1"/>
</dbReference>
<proteinExistence type="inferred from homology"/>
<dbReference type="InParanoid" id="A0A0J6WY74"/>
<evidence type="ECO:0000313" key="6">
    <source>
        <dbReference type="EMBL" id="KMO87579.1"/>
    </source>
</evidence>
<comment type="cofactor">
    <cofactor evidence="1">
        <name>a divalent metal cation</name>
        <dbReference type="ChEBI" id="CHEBI:60240"/>
    </cofactor>
</comment>
<comment type="similarity">
    <text evidence="2">Belongs to the PdxA family. PdxA2 subfamily.</text>
</comment>
<dbReference type="PANTHER" id="PTHR30004">
    <property type="entry name" value="4-HYDROXYTHREONINE-4-PHOSPHATE DEHYDROGENASE"/>
    <property type="match status" value="1"/>
</dbReference>
<dbReference type="OrthoDB" id="9801783at2"/>
<keyword evidence="4 6" id="KW-0560">Oxidoreductase</keyword>
<accession>A0A0J6WY74</accession>